<dbReference type="EMBL" id="CABEEZ010000121">
    <property type="protein sequence ID" value="VTR49886.1"/>
    <property type="molecule type" value="Genomic_DNA"/>
</dbReference>
<dbReference type="GO" id="GO:0036380">
    <property type="term" value="F:UDP-N-acetylglucosamine-undecaprenyl-phosphate N-acetylglucosaminephosphotransferase activity"/>
    <property type="evidence" value="ECO:0007669"/>
    <property type="project" value="UniProtKB-EC"/>
</dbReference>
<keyword evidence="1" id="KW-1133">Transmembrane helix</keyword>
<feature type="transmembrane region" description="Helical" evidence="1">
    <location>
        <begin position="65"/>
        <end position="85"/>
    </location>
</feature>
<sequence length="113" mass="12516">MWRGFLPMLSCLIFFRDLLTVNLLTMSTEILFVFLFSLAFLFVARKAAKPIGLVDKPNYRKRHQGLIPLVGGISVYAGICFAFLITDQTIAHSKLYLTCAGVLVFVGAAGRSL</sequence>
<dbReference type="EC" id="2.7.8.33" evidence="2"/>
<protein>
    <submittedName>
        <fullName evidence="2">Undecaprenyl-phosphate alpha-N-acetylglucosaminyl 1-phosphate transferase</fullName>
        <ecNumber evidence="2">2.7.8.33</ecNumber>
    </submittedName>
</protein>
<feature type="transmembrane region" description="Helical" evidence="1">
    <location>
        <begin position="91"/>
        <end position="110"/>
    </location>
</feature>
<name>A0A4U9VR65_SERFO</name>
<evidence type="ECO:0000256" key="1">
    <source>
        <dbReference type="SAM" id="Phobius"/>
    </source>
</evidence>
<dbReference type="AlphaFoldDB" id="A0A4U9VR65"/>
<keyword evidence="1" id="KW-0472">Membrane</keyword>
<reference evidence="2" key="1">
    <citation type="submission" date="2019-05" db="EMBL/GenBank/DDBJ databases">
        <authorList>
            <consortium name="Pathogen Informatics"/>
        </authorList>
    </citation>
    <scope>NUCLEOTIDE SEQUENCE [LARGE SCALE GENOMIC DNA]</scope>
    <source>
        <strain evidence="2">NCTC12965</strain>
    </source>
</reference>
<evidence type="ECO:0000313" key="2">
    <source>
        <dbReference type="EMBL" id="VTR49886.1"/>
    </source>
</evidence>
<keyword evidence="2" id="KW-0808">Transferase</keyword>
<organism evidence="2">
    <name type="scientific">Serratia fonticola</name>
    <dbReference type="NCBI Taxonomy" id="47917"/>
    <lineage>
        <taxon>Bacteria</taxon>
        <taxon>Pseudomonadati</taxon>
        <taxon>Pseudomonadota</taxon>
        <taxon>Gammaproteobacteria</taxon>
        <taxon>Enterobacterales</taxon>
        <taxon>Yersiniaceae</taxon>
        <taxon>Serratia</taxon>
    </lineage>
</organism>
<keyword evidence="1" id="KW-0812">Transmembrane</keyword>
<proteinExistence type="predicted"/>
<feature type="transmembrane region" description="Helical" evidence="1">
    <location>
        <begin position="20"/>
        <end position="44"/>
    </location>
</feature>
<accession>A0A4U9VR65</accession>
<gene>
    <name evidence="2" type="primary">wecA_1</name>
    <name evidence="2" type="ORF">NCTC12965_05882</name>
</gene>